<evidence type="ECO:0000313" key="2">
    <source>
        <dbReference type="Proteomes" id="UP001372338"/>
    </source>
</evidence>
<gene>
    <name evidence="1" type="ORF">RIF29_14125</name>
</gene>
<dbReference type="AlphaFoldDB" id="A0AAN9FCS3"/>
<protein>
    <submittedName>
        <fullName evidence="1">Uncharacterized protein</fullName>
    </submittedName>
</protein>
<organism evidence="1 2">
    <name type="scientific">Crotalaria pallida</name>
    <name type="common">Smooth rattlebox</name>
    <name type="synonym">Crotalaria striata</name>
    <dbReference type="NCBI Taxonomy" id="3830"/>
    <lineage>
        <taxon>Eukaryota</taxon>
        <taxon>Viridiplantae</taxon>
        <taxon>Streptophyta</taxon>
        <taxon>Embryophyta</taxon>
        <taxon>Tracheophyta</taxon>
        <taxon>Spermatophyta</taxon>
        <taxon>Magnoliopsida</taxon>
        <taxon>eudicotyledons</taxon>
        <taxon>Gunneridae</taxon>
        <taxon>Pentapetalae</taxon>
        <taxon>rosids</taxon>
        <taxon>fabids</taxon>
        <taxon>Fabales</taxon>
        <taxon>Fabaceae</taxon>
        <taxon>Papilionoideae</taxon>
        <taxon>50 kb inversion clade</taxon>
        <taxon>genistoids sensu lato</taxon>
        <taxon>core genistoids</taxon>
        <taxon>Crotalarieae</taxon>
        <taxon>Crotalaria</taxon>
    </lineage>
</organism>
<sequence>MISMVSFTISWSLCTANAWWIEIKGDKVFTYEEVSCESLCTYASPHIASSLLGGMPFLLAFLLCIMSTNECKSKFYGSADSYCDEGCANFPSFSNVEIEGSDSSVPNMGFSMKDTDGEVLTVSAKMRKGESNGSDLSRSLPVPGKSFDSVLRNQPEWQDAWLLASQGSTLFGSRGKHYLAVTLLLW</sequence>
<evidence type="ECO:0000313" key="1">
    <source>
        <dbReference type="EMBL" id="KAK7273079.1"/>
    </source>
</evidence>
<comment type="caution">
    <text evidence="1">The sequence shown here is derived from an EMBL/GenBank/DDBJ whole genome shotgun (WGS) entry which is preliminary data.</text>
</comment>
<dbReference type="EMBL" id="JAYWIO010000003">
    <property type="protein sequence ID" value="KAK7273079.1"/>
    <property type="molecule type" value="Genomic_DNA"/>
</dbReference>
<dbReference type="Proteomes" id="UP001372338">
    <property type="component" value="Unassembled WGS sequence"/>
</dbReference>
<keyword evidence="2" id="KW-1185">Reference proteome</keyword>
<name>A0AAN9FCS3_CROPI</name>
<proteinExistence type="predicted"/>
<reference evidence="1 2" key="1">
    <citation type="submission" date="2024-01" db="EMBL/GenBank/DDBJ databases">
        <title>The genomes of 5 underutilized Papilionoideae crops provide insights into root nodulation and disease resistanc.</title>
        <authorList>
            <person name="Yuan L."/>
        </authorList>
    </citation>
    <scope>NUCLEOTIDE SEQUENCE [LARGE SCALE GENOMIC DNA]</scope>
    <source>
        <strain evidence="1">ZHUSHIDOU_FW_LH</strain>
        <tissue evidence="1">Leaf</tissue>
    </source>
</reference>
<accession>A0AAN9FCS3</accession>